<dbReference type="InterPro" id="IPR013785">
    <property type="entry name" value="Aldolase_TIM"/>
</dbReference>
<evidence type="ECO:0000256" key="4">
    <source>
        <dbReference type="ARBA" id="ARBA00023014"/>
    </source>
</evidence>
<evidence type="ECO:0000256" key="3">
    <source>
        <dbReference type="ARBA" id="ARBA00023004"/>
    </source>
</evidence>
<keyword evidence="4" id="KW-0411">Iron-sulfur</keyword>
<comment type="caution">
    <text evidence="6">The sequence shown here is derived from an EMBL/GenBank/DDBJ whole genome shotgun (WGS) entry which is preliminary data.</text>
</comment>
<accession>A0A9D1MFX0</accession>
<dbReference type="InterPro" id="IPR058240">
    <property type="entry name" value="rSAM_sf"/>
</dbReference>
<dbReference type="InterPro" id="IPR010994">
    <property type="entry name" value="RuvA_2-like"/>
</dbReference>
<dbReference type="EMBL" id="DVMZ01000169">
    <property type="protein sequence ID" value="HIU59665.1"/>
    <property type="molecule type" value="Genomic_DNA"/>
</dbReference>
<keyword evidence="1" id="KW-0949">S-adenosyl-L-methionine</keyword>
<dbReference type="SUPFAM" id="SSF102114">
    <property type="entry name" value="Radical SAM enzymes"/>
    <property type="match status" value="1"/>
</dbReference>
<dbReference type="InterPro" id="IPR051675">
    <property type="entry name" value="Endo/Exo/Phosphatase_dom_1"/>
</dbReference>
<dbReference type="PANTHER" id="PTHR21180">
    <property type="entry name" value="ENDONUCLEASE/EXONUCLEASE/PHOSPHATASE FAMILY DOMAIN-CONTAINING PROTEIN 1"/>
    <property type="match status" value="1"/>
</dbReference>
<dbReference type="GO" id="GO:0003824">
    <property type="term" value="F:catalytic activity"/>
    <property type="evidence" value="ECO:0007669"/>
    <property type="project" value="InterPro"/>
</dbReference>
<sequence>MIDETRLKILTDGAKYDVSCSSSGSRRKNTKDGTGNASVGGICHSFTQDGRCISLLKILMSNDCVFDCRYCPNRRSADVPRASITPEEICELTMGFYRRNFIEGLFLSSAVFRSPDATMELLLETIRKLREEYKFNGYIHLKGIPHADRALTERAARYADRMSYNVELPSEQSLKLLAPQKTKESVFTPMRQLSEERKELALEYKKRTGKEERKGTGKFLPAGQTTQMIVGASPETDGQILRLTEFMYRKYDLKRVYYSSYVPVVHDSLLPDTGAGLLREHRLYQADWLLRFYGFTCEEILAEDGNLSPEYDPKCAWALRNLQYFPVEINRASVEQLLRVPGIGAKGAYKIVAARKYTALTFEDLAKMRIVLKRARHFITCNGKFFGAGSPEKVRNALILAERTDGARQLSLFDAGTALSSSQTLSLLASPEEKKFLLGSSPETARAALTGQF</sequence>
<evidence type="ECO:0000313" key="7">
    <source>
        <dbReference type="Proteomes" id="UP000824081"/>
    </source>
</evidence>
<reference evidence="6" key="2">
    <citation type="journal article" date="2021" name="PeerJ">
        <title>Extensive microbial diversity within the chicken gut microbiome revealed by metagenomics and culture.</title>
        <authorList>
            <person name="Gilroy R."/>
            <person name="Ravi A."/>
            <person name="Getino M."/>
            <person name="Pursley I."/>
            <person name="Horton D.L."/>
            <person name="Alikhan N.F."/>
            <person name="Baker D."/>
            <person name="Gharbi K."/>
            <person name="Hall N."/>
            <person name="Watson M."/>
            <person name="Adriaenssens E.M."/>
            <person name="Foster-Nyarko E."/>
            <person name="Jarju S."/>
            <person name="Secka A."/>
            <person name="Antonio M."/>
            <person name="Oren A."/>
            <person name="Chaudhuri R.R."/>
            <person name="La Ragione R."/>
            <person name="Hildebrand F."/>
            <person name="Pallen M.J."/>
        </authorList>
    </citation>
    <scope>NUCLEOTIDE SEQUENCE</scope>
    <source>
        <strain evidence="6">11687</strain>
    </source>
</reference>
<feature type="domain" description="Elp3/MiaA/NifB-like radical SAM core" evidence="5">
    <location>
        <begin position="54"/>
        <end position="295"/>
    </location>
</feature>
<gene>
    <name evidence="6" type="ORF">IAC57_06140</name>
</gene>
<keyword evidence="3" id="KW-0408">Iron</keyword>
<dbReference type="CDD" id="cd01335">
    <property type="entry name" value="Radical_SAM"/>
    <property type="match status" value="1"/>
</dbReference>
<evidence type="ECO:0000313" key="6">
    <source>
        <dbReference type="EMBL" id="HIU59665.1"/>
    </source>
</evidence>
<dbReference type="SUPFAM" id="SSF47781">
    <property type="entry name" value="RuvA domain 2-like"/>
    <property type="match status" value="1"/>
</dbReference>
<evidence type="ECO:0000256" key="2">
    <source>
        <dbReference type="ARBA" id="ARBA00022723"/>
    </source>
</evidence>
<evidence type="ECO:0000256" key="1">
    <source>
        <dbReference type="ARBA" id="ARBA00022691"/>
    </source>
</evidence>
<reference evidence="6" key="1">
    <citation type="submission" date="2020-10" db="EMBL/GenBank/DDBJ databases">
        <authorList>
            <person name="Gilroy R."/>
        </authorList>
    </citation>
    <scope>NUCLEOTIDE SEQUENCE</scope>
    <source>
        <strain evidence="6">11687</strain>
    </source>
</reference>
<dbReference type="GO" id="GO:0051536">
    <property type="term" value="F:iron-sulfur cluster binding"/>
    <property type="evidence" value="ECO:0007669"/>
    <property type="project" value="UniProtKB-KW"/>
</dbReference>
<dbReference type="InterPro" id="IPR023874">
    <property type="entry name" value="DNA_rSAM_put"/>
</dbReference>
<dbReference type="Gene3D" id="3.20.20.70">
    <property type="entry name" value="Aldolase class I"/>
    <property type="match status" value="1"/>
</dbReference>
<dbReference type="GO" id="GO:0046872">
    <property type="term" value="F:metal ion binding"/>
    <property type="evidence" value="ECO:0007669"/>
    <property type="project" value="UniProtKB-KW"/>
</dbReference>
<dbReference type="InterPro" id="IPR007197">
    <property type="entry name" value="rSAM"/>
</dbReference>
<dbReference type="InterPro" id="IPR006638">
    <property type="entry name" value="Elp3/MiaA/NifB-like_rSAM"/>
</dbReference>
<dbReference type="AlphaFoldDB" id="A0A9D1MFX0"/>
<dbReference type="Proteomes" id="UP000824081">
    <property type="component" value="Unassembled WGS sequence"/>
</dbReference>
<dbReference type="SFLD" id="SFLDG01102">
    <property type="entry name" value="Uncharacterised_Radical_SAM_Su"/>
    <property type="match status" value="1"/>
</dbReference>
<dbReference type="Pfam" id="PF12836">
    <property type="entry name" value="HHH_3"/>
    <property type="match status" value="1"/>
</dbReference>
<protein>
    <submittedName>
        <fullName evidence="6">DNA modification/repair radical SAM protein</fullName>
    </submittedName>
</protein>
<keyword evidence="2" id="KW-0479">Metal-binding</keyword>
<evidence type="ECO:0000259" key="5">
    <source>
        <dbReference type="SMART" id="SM00729"/>
    </source>
</evidence>
<proteinExistence type="predicted"/>
<organism evidence="6 7">
    <name type="scientific">Candidatus Scatosoma pullistercoris</name>
    <dbReference type="NCBI Taxonomy" id="2840934"/>
    <lineage>
        <taxon>Bacteria</taxon>
        <taxon>Bacillati</taxon>
        <taxon>Bacillota</taxon>
        <taxon>Clostridia</taxon>
        <taxon>Candidatus Scatosoma</taxon>
    </lineage>
</organism>
<dbReference type="PANTHER" id="PTHR21180:SF9">
    <property type="entry name" value="TYPE II SECRETION SYSTEM PROTEIN K"/>
    <property type="match status" value="1"/>
</dbReference>
<dbReference type="SMART" id="SM00729">
    <property type="entry name" value="Elp3"/>
    <property type="match status" value="1"/>
</dbReference>
<dbReference type="NCBIfam" id="TIGR03916">
    <property type="entry name" value="rSAM_link_UDG"/>
    <property type="match status" value="1"/>
</dbReference>
<name>A0A9D1MFX0_9FIRM</name>
<dbReference type="SFLD" id="SFLDS00029">
    <property type="entry name" value="Radical_SAM"/>
    <property type="match status" value="1"/>
</dbReference>
<dbReference type="Gene3D" id="1.10.150.320">
    <property type="entry name" value="Photosystem II 12 kDa extrinsic protein"/>
    <property type="match status" value="1"/>
</dbReference>